<evidence type="ECO:0000259" key="1">
    <source>
        <dbReference type="Pfam" id="PF03009"/>
    </source>
</evidence>
<evidence type="ECO:0000313" key="2">
    <source>
        <dbReference type="EMBL" id="MDP9826200.1"/>
    </source>
</evidence>
<dbReference type="InterPro" id="IPR030395">
    <property type="entry name" value="GP_PDE_dom"/>
</dbReference>
<dbReference type="Proteomes" id="UP001235712">
    <property type="component" value="Unassembled WGS sequence"/>
</dbReference>
<dbReference type="SUPFAM" id="SSF51695">
    <property type="entry name" value="PLC-like phosphodiesterases"/>
    <property type="match status" value="1"/>
</dbReference>
<dbReference type="Gene3D" id="3.20.20.190">
    <property type="entry name" value="Phosphatidylinositol (PI) phosphodiesterase"/>
    <property type="match status" value="1"/>
</dbReference>
<dbReference type="EMBL" id="JAUSQZ010000001">
    <property type="protein sequence ID" value="MDP9826200.1"/>
    <property type="molecule type" value="Genomic_DNA"/>
</dbReference>
<evidence type="ECO:0000313" key="3">
    <source>
        <dbReference type="Proteomes" id="UP001235712"/>
    </source>
</evidence>
<dbReference type="PANTHER" id="PTHR46211:SF14">
    <property type="entry name" value="GLYCEROPHOSPHODIESTER PHOSPHODIESTERASE"/>
    <property type="match status" value="1"/>
</dbReference>
<feature type="domain" description="GP-PDE" evidence="1">
    <location>
        <begin position="158"/>
        <end position="208"/>
    </location>
</feature>
<dbReference type="PANTHER" id="PTHR46211">
    <property type="entry name" value="GLYCEROPHOSPHORYL DIESTER PHOSPHODIESTERASE"/>
    <property type="match status" value="1"/>
</dbReference>
<name>A0ABT9P1U6_9ACTN</name>
<proteinExistence type="predicted"/>
<protein>
    <submittedName>
        <fullName evidence="2">Glycerophosphoryl diester phosphodiesterase</fullName>
    </submittedName>
</protein>
<keyword evidence="3" id="KW-1185">Reference proteome</keyword>
<gene>
    <name evidence="2" type="ORF">J2S57_001949</name>
</gene>
<dbReference type="CDD" id="cd08556">
    <property type="entry name" value="GDPD"/>
    <property type="match status" value="1"/>
</dbReference>
<organism evidence="2 3">
    <name type="scientific">Kineosporia succinea</name>
    <dbReference type="NCBI Taxonomy" id="84632"/>
    <lineage>
        <taxon>Bacteria</taxon>
        <taxon>Bacillati</taxon>
        <taxon>Actinomycetota</taxon>
        <taxon>Actinomycetes</taxon>
        <taxon>Kineosporiales</taxon>
        <taxon>Kineosporiaceae</taxon>
        <taxon>Kineosporia</taxon>
    </lineage>
</organism>
<dbReference type="RefSeq" id="WP_307240768.1">
    <property type="nucleotide sequence ID" value="NZ_JAUSQZ010000001.1"/>
</dbReference>
<dbReference type="Pfam" id="PF03009">
    <property type="entry name" value="GDPD"/>
    <property type="match status" value="1"/>
</dbReference>
<comment type="caution">
    <text evidence="2">The sequence shown here is derived from an EMBL/GenBank/DDBJ whole genome shotgun (WGS) entry which is preliminary data.</text>
</comment>
<reference evidence="2 3" key="1">
    <citation type="submission" date="2023-07" db="EMBL/GenBank/DDBJ databases">
        <title>Sequencing the genomes of 1000 actinobacteria strains.</title>
        <authorList>
            <person name="Klenk H.-P."/>
        </authorList>
    </citation>
    <scope>NUCLEOTIDE SEQUENCE [LARGE SCALE GENOMIC DNA]</scope>
    <source>
        <strain evidence="2 3">DSM 44388</strain>
    </source>
</reference>
<sequence>MPNHLMIAHRTPADRGSCEALVSSGANVFEVDVMLAADDEIVISHDIPFLVTLPWFRHDGLRLSLSRHPLGPPVEAVVDLLPKQVEIMLDLKCDRGTEAFRLVRKVLTLGLDPSRCYVSSKNWRSLEELEREGFRTWRSVAHPWALRGLLDDGKSTYATTVRHPLLTPGTLERLQQLGRVMAWTVNDPQRAVELVEMGVDGVTSDLPEVFSAIRAPMGDVVVDLREQVAREG</sequence>
<accession>A0ABT9P1U6</accession>
<dbReference type="InterPro" id="IPR017946">
    <property type="entry name" value="PLC-like_Pdiesterase_TIM-brl"/>
</dbReference>